<name>A0AAX3ZD14_STRRO</name>
<proteinExistence type="predicted"/>
<evidence type="ECO:0000313" key="2">
    <source>
        <dbReference type="Proteomes" id="UP001231701"/>
    </source>
</evidence>
<reference evidence="1" key="1">
    <citation type="submission" date="2023-03" db="EMBL/GenBank/DDBJ databases">
        <title>Borrelidin-producing and root-colonizing Streptomyces rochei is a potent biopesticide for soil-borne oomycete-caused plant diseases.</title>
        <authorList>
            <person name="Zhou D."/>
            <person name="Wang X."/>
            <person name="Navarro-Munoz J.C."/>
            <person name="Li W."/>
            <person name="Li J."/>
            <person name="Jiu M."/>
            <person name="Deng S."/>
            <person name="Ye Y."/>
            <person name="Daly P."/>
            <person name="Wei L."/>
        </authorList>
    </citation>
    <scope>NUCLEOTIDE SEQUENCE</scope>
    <source>
        <strain evidence="1">JK1</strain>
    </source>
</reference>
<dbReference type="GeneID" id="90940527"/>
<accession>A0AAX3ZD14</accession>
<evidence type="ECO:0000313" key="1">
    <source>
        <dbReference type="EMBL" id="WMC84197.1"/>
    </source>
</evidence>
<protein>
    <submittedName>
        <fullName evidence="1">Uncharacterized protein</fullName>
    </submittedName>
</protein>
<dbReference type="EMBL" id="CP121271">
    <property type="protein sequence ID" value="WMC84197.1"/>
    <property type="molecule type" value="Genomic_DNA"/>
</dbReference>
<sequence length="68" mass="7641">MDQAARPGDYLRTDVQVGGDIHVYVDGLPVYVLENRRAVPEADPEWLRELPSSYAQRSVRDRAEPSSA</sequence>
<dbReference type="AlphaFoldDB" id="A0AAX3ZD14"/>
<dbReference type="RefSeq" id="WP_185930669.1">
    <property type="nucleotide sequence ID" value="NZ_CP121271.1"/>
</dbReference>
<organism evidence="1 2">
    <name type="scientific">Streptomyces rochei</name>
    <name type="common">Streptomyces parvullus</name>
    <dbReference type="NCBI Taxonomy" id="1928"/>
    <lineage>
        <taxon>Bacteria</taxon>
        <taxon>Bacillati</taxon>
        <taxon>Actinomycetota</taxon>
        <taxon>Actinomycetes</taxon>
        <taxon>Kitasatosporales</taxon>
        <taxon>Streptomycetaceae</taxon>
        <taxon>Streptomyces</taxon>
        <taxon>Streptomyces rochei group</taxon>
    </lineage>
</organism>
<gene>
    <name evidence="1" type="ORF">P7W03_00840</name>
</gene>
<dbReference type="Proteomes" id="UP001231701">
    <property type="component" value="Chromosome"/>
</dbReference>